<protein>
    <submittedName>
        <fullName evidence="1">Uncharacterized protein</fullName>
    </submittedName>
</protein>
<comment type="caution">
    <text evidence="1">The sequence shown here is derived from an EMBL/GenBank/DDBJ whole genome shotgun (WGS) entry which is preliminary data.</text>
</comment>
<name>A0ABX2CXZ7_9CYAN</name>
<organism evidence="1 2">
    <name type="scientific">Microcoleus asticus IPMA8</name>
    <dbReference type="NCBI Taxonomy" id="2563858"/>
    <lineage>
        <taxon>Bacteria</taxon>
        <taxon>Bacillati</taxon>
        <taxon>Cyanobacteriota</taxon>
        <taxon>Cyanophyceae</taxon>
        <taxon>Oscillatoriophycideae</taxon>
        <taxon>Oscillatoriales</taxon>
        <taxon>Microcoleaceae</taxon>
        <taxon>Microcoleus</taxon>
        <taxon>Microcoleus asticus</taxon>
    </lineage>
</organism>
<dbReference type="Proteomes" id="UP000702425">
    <property type="component" value="Unassembled WGS sequence"/>
</dbReference>
<evidence type="ECO:0000313" key="2">
    <source>
        <dbReference type="Proteomes" id="UP000702425"/>
    </source>
</evidence>
<reference evidence="1 2" key="1">
    <citation type="journal article" date="2020" name="Sci. Rep.">
        <title>A novel cyanobacterial geosmin producer, revising GeoA distribution and dispersion patterns in Bacteria.</title>
        <authorList>
            <person name="Churro C."/>
            <person name="Semedo-Aguiar A.P."/>
            <person name="Silva A.D."/>
            <person name="Pereira-Leal J.B."/>
            <person name="Leite R.B."/>
        </authorList>
    </citation>
    <scope>NUCLEOTIDE SEQUENCE [LARGE SCALE GENOMIC DNA]</scope>
    <source>
        <strain evidence="1 2">IPMA8</strain>
    </source>
</reference>
<evidence type="ECO:0000313" key="1">
    <source>
        <dbReference type="EMBL" id="NQE35048.1"/>
    </source>
</evidence>
<keyword evidence="2" id="KW-1185">Reference proteome</keyword>
<dbReference type="RefSeq" id="WP_172188127.1">
    <property type="nucleotide sequence ID" value="NZ_CAWPPK010000259.1"/>
</dbReference>
<proteinExistence type="predicted"/>
<sequence length="122" mass="13362">MIFFVGTAIGGGQIFSASDPLIKAKPIKWQPDFFPSASSLNGNDYLEFAFRLNIRPADTGYPAAGEKNLPQNPAAGKKNIAQVKRCVTVNSKGLRCNDFSPSRTLRLIQNIVLVGKRHCRVL</sequence>
<dbReference type="EMBL" id="SRRZ01000046">
    <property type="protein sequence ID" value="NQE35048.1"/>
    <property type="molecule type" value="Genomic_DNA"/>
</dbReference>
<gene>
    <name evidence="1" type="ORF">E5S67_02777</name>
</gene>
<accession>A0ABX2CXZ7</accession>